<keyword evidence="7" id="KW-0067">ATP-binding</keyword>
<feature type="domain" description="Histidine kinase" evidence="10">
    <location>
        <begin position="326"/>
        <end position="417"/>
    </location>
</feature>
<keyword evidence="9" id="KW-1133">Transmembrane helix</keyword>
<dbReference type="InterPro" id="IPR011712">
    <property type="entry name" value="Sig_transdc_His_kin_sub3_dim/P"/>
</dbReference>
<dbReference type="SMART" id="SM00387">
    <property type="entry name" value="HATPase_c"/>
    <property type="match status" value="1"/>
</dbReference>
<dbReference type="PROSITE" id="PS50109">
    <property type="entry name" value="HIS_KIN"/>
    <property type="match status" value="1"/>
</dbReference>
<dbReference type="EMBL" id="ACLF03000004">
    <property type="protein sequence ID" value="EFQ83454.1"/>
    <property type="molecule type" value="Genomic_DNA"/>
</dbReference>
<evidence type="ECO:0000256" key="9">
    <source>
        <dbReference type="SAM" id="Phobius"/>
    </source>
</evidence>
<keyword evidence="4" id="KW-0808">Transferase</keyword>
<comment type="catalytic activity">
    <reaction evidence="1">
        <text>ATP + protein L-histidine = ADP + protein N-phospho-L-histidine.</text>
        <dbReference type="EC" id="2.7.13.3"/>
    </reaction>
</comment>
<dbReference type="Pfam" id="PF02518">
    <property type="entry name" value="HATPase_c"/>
    <property type="match status" value="1"/>
</dbReference>
<proteinExistence type="predicted"/>
<feature type="transmembrane region" description="Helical" evidence="9">
    <location>
        <begin position="47"/>
        <end position="66"/>
    </location>
</feature>
<keyword evidence="3" id="KW-0597">Phosphoprotein</keyword>
<dbReference type="OrthoDB" id="227596at2"/>
<evidence type="ECO:0000313" key="11">
    <source>
        <dbReference type="EMBL" id="EFQ83454.1"/>
    </source>
</evidence>
<dbReference type="GO" id="GO:0000155">
    <property type="term" value="F:phosphorelay sensor kinase activity"/>
    <property type="evidence" value="ECO:0007669"/>
    <property type="project" value="InterPro"/>
</dbReference>
<evidence type="ECO:0000256" key="2">
    <source>
        <dbReference type="ARBA" id="ARBA00012438"/>
    </source>
</evidence>
<dbReference type="InterPro" id="IPR036890">
    <property type="entry name" value="HATPase_C_sf"/>
</dbReference>
<feature type="transmembrane region" description="Helical" evidence="9">
    <location>
        <begin position="21"/>
        <end position="41"/>
    </location>
</feature>
<accession>E2SAQ8</accession>
<reference evidence="11" key="1">
    <citation type="submission" date="2010-08" db="EMBL/GenBank/DDBJ databases">
        <authorList>
            <person name="Muzny D."/>
            <person name="Qin X."/>
            <person name="Buhay C."/>
            <person name="Dugan-Rocha S."/>
            <person name="Ding Y."/>
            <person name="Chen G."/>
            <person name="Hawes A."/>
            <person name="Holder M."/>
            <person name="Jhangiani S."/>
            <person name="Johnson A."/>
            <person name="Khan Z."/>
            <person name="Li Z."/>
            <person name="Liu W."/>
            <person name="Liu X."/>
            <person name="Perez L."/>
            <person name="Shen H."/>
            <person name="Wang Q."/>
            <person name="Watt J."/>
            <person name="Xi L."/>
            <person name="Xin Y."/>
            <person name="Zhou J."/>
            <person name="Deng J."/>
            <person name="Jiang H."/>
            <person name="Liu Y."/>
            <person name="Qu J."/>
            <person name="Song X.-Z."/>
            <person name="Zhang L."/>
            <person name="Villasana D."/>
            <person name="Johnson A."/>
            <person name="Liu J."/>
            <person name="Liyanage D."/>
            <person name="Lorensuhewa L."/>
            <person name="Robinson T."/>
            <person name="Song A."/>
            <person name="Song B.-B."/>
            <person name="Dinh H."/>
            <person name="Thornton R."/>
            <person name="Coyle M."/>
            <person name="Francisco L."/>
            <person name="Jackson L."/>
            <person name="Javaid M."/>
            <person name="Korchina V."/>
            <person name="Kovar C."/>
            <person name="Mata R."/>
            <person name="Mathew T."/>
            <person name="Ngo R."/>
            <person name="Nguyen L."/>
            <person name="Nguyen N."/>
            <person name="Okwuonu G."/>
            <person name="Ongeri F."/>
            <person name="Pham C."/>
            <person name="Simmons D."/>
            <person name="Wilczek-Boney K."/>
            <person name="Hale W."/>
            <person name="Jakkamsetti A."/>
            <person name="Pham P."/>
            <person name="Ruth R."/>
            <person name="San Lucas F."/>
            <person name="Warren J."/>
            <person name="Zhang J."/>
            <person name="Zhao Z."/>
            <person name="Zhou C."/>
            <person name="Zhu D."/>
            <person name="Lee S."/>
            <person name="Bess C."/>
            <person name="Blankenburg K."/>
            <person name="Forbes L."/>
            <person name="Fu Q."/>
            <person name="Gubbala S."/>
            <person name="Hirani K."/>
            <person name="Jayaseelan J.C."/>
            <person name="Lara F."/>
            <person name="Munidasa M."/>
            <person name="Palculict T."/>
            <person name="Patil S."/>
            <person name="Pu L.-L."/>
            <person name="Saada N."/>
            <person name="Tang L."/>
            <person name="Weissenberger G."/>
            <person name="Zhu Y."/>
            <person name="Hemphill L."/>
            <person name="Shang Y."/>
            <person name="Youmans B."/>
            <person name="Ayvaz T."/>
            <person name="Ross M."/>
            <person name="Santibanez J."/>
            <person name="Aqrawi P."/>
            <person name="Gross S."/>
            <person name="Joshi V."/>
            <person name="Fowler G."/>
            <person name="Nazareth L."/>
            <person name="Reid J."/>
            <person name="Worley K."/>
            <person name="Petrosino J."/>
            <person name="Highlander S."/>
            <person name="Gibbs R."/>
        </authorList>
    </citation>
    <scope>NUCLEOTIDE SEQUENCE [LARGE SCALE GENOMIC DNA]</scope>
    <source>
        <strain evidence="11">DSM 15272</strain>
    </source>
</reference>
<feature type="transmembrane region" description="Helical" evidence="9">
    <location>
        <begin position="71"/>
        <end position="87"/>
    </location>
</feature>
<dbReference type="Proteomes" id="UP000003111">
    <property type="component" value="Unassembled WGS sequence"/>
</dbReference>
<keyword evidence="8" id="KW-0902">Two-component regulatory system</keyword>
<dbReference type="InterPro" id="IPR003594">
    <property type="entry name" value="HATPase_dom"/>
</dbReference>
<evidence type="ECO:0000256" key="7">
    <source>
        <dbReference type="ARBA" id="ARBA00022840"/>
    </source>
</evidence>
<dbReference type="SUPFAM" id="SSF55874">
    <property type="entry name" value="ATPase domain of HSP90 chaperone/DNA topoisomerase II/histidine kinase"/>
    <property type="match status" value="1"/>
</dbReference>
<keyword evidence="9" id="KW-0812">Transmembrane</keyword>
<dbReference type="GO" id="GO:0005524">
    <property type="term" value="F:ATP binding"/>
    <property type="evidence" value="ECO:0007669"/>
    <property type="project" value="UniProtKB-KW"/>
</dbReference>
<dbReference type="GO" id="GO:0016020">
    <property type="term" value="C:membrane"/>
    <property type="evidence" value="ECO:0007669"/>
    <property type="project" value="InterPro"/>
</dbReference>
<evidence type="ECO:0000256" key="5">
    <source>
        <dbReference type="ARBA" id="ARBA00022741"/>
    </source>
</evidence>
<keyword evidence="12" id="KW-1185">Reference proteome</keyword>
<name>E2SAQ8_9ACTN</name>
<keyword evidence="5" id="KW-0547">Nucleotide-binding</keyword>
<organism evidence="11 12">
    <name type="scientific">Aeromicrobium marinum DSM 15272</name>
    <dbReference type="NCBI Taxonomy" id="585531"/>
    <lineage>
        <taxon>Bacteria</taxon>
        <taxon>Bacillati</taxon>
        <taxon>Actinomycetota</taxon>
        <taxon>Actinomycetes</taxon>
        <taxon>Propionibacteriales</taxon>
        <taxon>Nocardioidaceae</taxon>
        <taxon>Aeromicrobium</taxon>
    </lineage>
</organism>
<comment type="caution">
    <text evidence="11">The sequence shown here is derived from an EMBL/GenBank/DDBJ whole genome shotgun (WGS) entry which is preliminary data.</text>
</comment>
<keyword evidence="9" id="KW-0472">Membrane</keyword>
<evidence type="ECO:0000256" key="6">
    <source>
        <dbReference type="ARBA" id="ARBA00022777"/>
    </source>
</evidence>
<dbReference type="AlphaFoldDB" id="E2SAQ8"/>
<evidence type="ECO:0000259" key="10">
    <source>
        <dbReference type="PROSITE" id="PS50109"/>
    </source>
</evidence>
<dbReference type="EC" id="2.7.13.3" evidence="2"/>
<dbReference type="Gene3D" id="1.20.5.1930">
    <property type="match status" value="1"/>
</dbReference>
<dbReference type="PANTHER" id="PTHR24421">
    <property type="entry name" value="NITRATE/NITRITE SENSOR PROTEIN NARX-RELATED"/>
    <property type="match status" value="1"/>
</dbReference>
<gene>
    <name evidence="11" type="ORF">HMPREF0063_11116</name>
</gene>
<evidence type="ECO:0000313" key="12">
    <source>
        <dbReference type="Proteomes" id="UP000003111"/>
    </source>
</evidence>
<feature type="transmembrane region" description="Helical" evidence="9">
    <location>
        <begin position="160"/>
        <end position="179"/>
    </location>
</feature>
<evidence type="ECO:0000256" key="1">
    <source>
        <dbReference type="ARBA" id="ARBA00000085"/>
    </source>
</evidence>
<dbReference type="InterPro" id="IPR005467">
    <property type="entry name" value="His_kinase_dom"/>
</dbReference>
<dbReference type="InterPro" id="IPR050482">
    <property type="entry name" value="Sensor_HK_TwoCompSys"/>
</dbReference>
<dbReference type="Gene3D" id="3.30.565.10">
    <property type="entry name" value="Histidine kinase-like ATPase, C-terminal domain"/>
    <property type="match status" value="1"/>
</dbReference>
<dbReference type="CDD" id="cd16917">
    <property type="entry name" value="HATPase_UhpB-NarQ-NarX-like"/>
    <property type="match status" value="1"/>
</dbReference>
<dbReference type="Pfam" id="PF07730">
    <property type="entry name" value="HisKA_3"/>
    <property type="match status" value="1"/>
</dbReference>
<evidence type="ECO:0000256" key="8">
    <source>
        <dbReference type="ARBA" id="ARBA00023012"/>
    </source>
</evidence>
<sequence>MISVDRDWTRPAPTPGQLRNDAVIAVVAAALGVLSVEIWRSAYDADLGWRGVEAHLWFVLAGIVLAGRRRYPLTTLALQAVIFVVIGERFESMVGIFTLQMTFFASLYSAWAWSRRTRELVVTTVAVVVAMFVWLAIVFSRPDTFPDQPTTGLFTPAAALIIYSLVINAVYFGGAIAWGHASWLSARRRSIVEEQIRRERELRESERRRAVQTERVRIARDLHDVVAHHISGIGIHASGAARSLANSPEVAQRALVTIERSSREAVNQMHQLVGLLRDDDQGGPDRGPQPGLADIAGLADPAGAPVVTHEQVGTPFEVPATVAVSLFRVAQEAIANARRHSSARAIAVTTRFGGDPGHRHVEVEILDDGRGAAAPTTSGGFGLTGIRERAAMHAGEVEIGPRPRGGFRVRVRVPVEEES</sequence>
<dbReference type="GO" id="GO:0046983">
    <property type="term" value="F:protein dimerization activity"/>
    <property type="evidence" value="ECO:0007669"/>
    <property type="project" value="InterPro"/>
</dbReference>
<dbReference type="HOGENOM" id="CLU_000445_20_1_11"/>
<dbReference type="eggNOG" id="COG4585">
    <property type="taxonomic scope" value="Bacteria"/>
</dbReference>
<feature type="transmembrane region" description="Helical" evidence="9">
    <location>
        <begin position="120"/>
        <end position="140"/>
    </location>
</feature>
<keyword evidence="6 11" id="KW-0418">Kinase</keyword>
<dbReference type="RefSeq" id="WP_007078138.1">
    <property type="nucleotide sequence ID" value="NZ_CM001024.1"/>
</dbReference>
<evidence type="ECO:0000256" key="4">
    <source>
        <dbReference type="ARBA" id="ARBA00022679"/>
    </source>
</evidence>
<protein>
    <recommendedName>
        <fullName evidence="2">histidine kinase</fullName>
        <ecNumber evidence="2">2.7.13.3</ecNumber>
    </recommendedName>
</protein>
<dbReference type="PANTHER" id="PTHR24421:SF10">
    <property type="entry name" value="NITRATE_NITRITE SENSOR PROTEIN NARQ"/>
    <property type="match status" value="1"/>
</dbReference>
<dbReference type="STRING" id="585531.HMPREF0063_11116"/>
<feature type="transmembrane region" description="Helical" evidence="9">
    <location>
        <begin position="93"/>
        <end position="113"/>
    </location>
</feature>
<evidence type="ECO:0000256" key="3">
    <source>
        <dbReference type="ARBA" id="ARBA00022553"/>
    </source>
</evidence>